<reference evidence="1 2" key="1">
    <citation type="submission" date="2017-09" db="EMBL/GenBank/DDBJ databases">
        <title>Depth-based differentiation of microbial function through sediment-hosted aquifers and enrichment of novel symbionts in the deep terrestrial subsurface.</title>
        <authorList>
            <person name="Probst A.J."/>
            <person name="Ladd B."/>
            <person name="Jarett J.K."/>
            <person name="Geller-Mcgrath D.E."/>
            <person name="Sieber C.M."/>
            <person name="Emerson J.B."/>
            <person name="Anantharaman K."/>
            <person name="Thomas B.C."/>
            <person name="Malmstrom R."/>
            <person name="Stieglmeier M."/>
            <person name="Klingl A."/>
            <person name="Woyke T."/>
            <person name="Ryan C.M."/>
            <person name="Banfield J.F."/>
        </authorList>
    </citation>
    <scope>NUCLEOTIDE SEQUENCE [LARGE SCALE GENOMIC DNA]</scope>
    <source>
        <strain evidence="1">CG18_big_fil_WC_8_21_14_2_50_37_10</strain>
    </source>
</reference>
<evidence type="ECO:0008006" key="3">
    <source>
        <dbReference type="Google" id="ProtNLM"/>
    </source>
</evidence>
<evidence type="ECO:0000313" key="1">
    <source>
        <dbReference type="EMBL" id="PIQ05553.1"/>
    </source>
</evidence>
<dbReference type="InterPro" id="IPR036565">
    <property type="entry name" value="Mur-like_cat_sf"/>
</dbReference>
<dbReference type="EMBL" id="PCUC01000141">
    <property type="protein sequence ID" value="PIQ05553.1"/>
    <property type="molecule type" value="Genomic_DNA"/>
</dbReference>
<accession>A0A2H0FFX7</accession>
<proteinExistence type="predicted"/>
<evidence type="ECO:0000313" key="2">
    <source>
        <dbReference type="Proteomes" id="UP000230778"/>
    </source>
</evidence>
<dbReference type="SUPFAM" id="SSF53623">
    <property type="entry name" value="MurD-like peptide ligases, catalytic domain"/>
    <property type="match status" value="1"/>
</dbReference>
<protein>
    <recommendedName>
        <fullName evidence="3">Mur ligase central domain-containing protein</fullName>
    </recommendedName>
</protein>
<dbReference type="GO" id="GO:0005524">
    <property type="term" value="F:ATP binding"/>
    <property type="evidence" value="ECO:0007669"/>
    <property type="project" value="InterPro"/>
</dbReference>
<dbReference type="AlphaFoldDB" id="A0A2H0FFX7"/>
<organism evidence="1 2">
    <name type="scientific">Candidatus Nealsonbacteria bacterium CG18_big_fil_WC_8_21_14_2_50_37_10</name>
    <dbReference type="NCBI Taxonomy" id="1974717"/>
    <lineage>
        <taxon>Bacteria</taxon>
        <taxon>Candidatus Nealsoniibacteriota</taxon>
    </lineage>
</organism>
<dbReference type="Gene3D" id="3.40.1190.10">
    <property type="entry name" value="Mur-like, catalytic domain"/>
    <property type="match status" value="1"/>
</dbReference>
<dbReference type="Proteomes" id="UP000230778">
    <property type="component" value="Unassembled WGS sequence"/>
</dbReference>
<gene>
    <name evidence="1" type="ORF">COW72_02670</name>
</gene>
<comment type="caution">
    <text evidence="1">The sequence shown here is derived from an EMBL/GenBank/DDBJ whole genome shotgun (WGS) entry which is preliminary data.</text>
</comment>
<sequence>MNIFEKIKFILGRPKVVIVAGGNSQVTAEIISRVLESHFKIGLHPPSTLPSFAWTPEILVFGSDLENLEKIKFLIGKSSLPVLVVNKSNEKIRELAKVIPAQGFLVLNSGEKELEEIKNGSTAHCLTFGFQEKANFQASDVKENSRINFKISCDGKVVPVWLEKSTDKDKISSALAAATVGTIFGLNLVEISQSLKSS</sequence>
<name>A0A2H0FFX7_9BACT</name>